<reference evidence="1" key="1">
    <citation type="submission" date="2014-09" db="EMBL/GenBank/DDBJ databases">
        <authorList>
            <person name="Magalhaes I.L.F."/>
            <person name="Oliveira U."/>
            <person name="Santos F.R."/>
            <person name="Vidigal T.H.D.A."/>
            <person name="Brescovit A.D."/>
            <person name="Santos A.J."/>
        </authorList>
    </citation>
    <scope>NUCLEOTIDE SEQUENCE</scope>
    <source>
        <tissue evidence="1">Shoot tissue taken approximately 20 cm above the soil surface</tissue>
    </source>
</reference>
<reference evidence="1" key="2">
    <citation type="journal article" date="2015" name="Data Brief">
        <title>Shoot transcriptome of the giant reed, Arundo donax.</title>
        <authorList>
            <person name="Barrero R.A."/>
            <person name="Guerrero F.D."/>
            <person name="Moolhuijzen P."/>
            <person name="Goolsby J.A."/>
            <person name="Tidwell J."/>
            <person name="Bellgard S.E."/>
            <person name="Bellgard M.I."/>
        </authorList>
    </citation>
    <scope>NUCLEOTIDE SEQUENCE</scope>
    <source>
        <tissue evidence="1">Shoot tissue taken approximately 20 cm above the soil surface</tissue>
    </source>
</reference>
<organism evidence="1">
    <name type="scientific">Arundo donax</name>
    <name type="common">Giant reed</name>
    <name type="synonym">Donax arundinaceus</name>
    <dbReference type="NCBI Taxonomy" id="35708"/>
    <lineage>
        <taxon>Eukaryota</taxon>
        <taxon>Viridiplantae</taxon>
        <taxon>Streptophyta</taxon>
        <taxon>Embryophyta</taxon>
        <taxon>Tracheophyta</taxon>
        <taxon>Spermatophyta</taxon>
        <taxon>Magnoliopsida</taxon>
        <taxon>Liliopsida</taxon>
        <taxon>Poales</taxon>
        <taxon>Poaceae</taxon>
        <taxon>PACMAD clade</taxon>
        <taxon>Arundinoideae</taxon>
        <taxon>Arundineae</taxon>
        <taxon>Arundo</taxon>
    </lineage>
</organism>
<name>A0A0A8YHF5_ARUDO</name>
<protein>
    <submittedName>
        <fullName evidence="1">Uncharacterized protein</fullName>
    </submittedName>
</protein>
<accession>A0A0A8YHF5</accession>
<sequence>MGKTEFQQDCCCSG</sequence>
<proteinExistence type="predicted"/>
<dbReference type="EMBL" id="GBRH01272499">
    <property type="protein sequence ID" value="JAD25396.1"/>
    <property type="molecule type" value="Transcribed_RNA"/>
</dbReference>
<evidence type="ECO:0000313" key="1">
    <source>
        <dbReference type="EMBL" id="JAD25396.1"/>
    </source>
</evidence>